<dbReference type="InterPro" id="IPR050088">
    <property type="entry name" value="IspD/TarI_cytidylyltransf_bact"/>
</dbReference>
<dbReference type="PANTHER" id="PTHR32125">
    <property type="entry name" value="2-C-METHYL-D-ERYTHRITOL 4-PHOSPHATE CYTIDYLYLTRANSFERASE, CHLOROPLASTIC"/>
    <property type="match status" value="1"/>
</dbReference>
<keyword evidence="2 3" id="KW-0548">Nucleotidyltransferase</keyword>
<name>A0ABV7WCD7_9MICO</name>
<evidence type="ECO:0000313" key="3">
    <source>
        <dbReference type="EMBL" id="MFC3687145.1"/>
    </source>
</evidence>
<dbReference type="InterPro" id="IPR018294">
    <property type="entry name" value="ISPD_synthase_CS"/>
</dbReference>
<protein>
    <submittedName>
        <fullName evidence="3">2-C-methyl-D-erythritol 4-phosphate cytidylyltransferase</fullName>
    </submittedName>
</protein>
<organism evidence="3 4">
    <name type="scientific">Aquipuribacter hungaricus</name>
    <dbReference type="NCBI Taxonomy" id="545624"/>
    <lineage>
        <taxon>Bacteria</taxon>
        <taxon>Bacillati</taxon>
        <taxon>Actinomycetota</taxon>
        <taxon>Actinomycetes</taxon>
        <taxon>Micrococcales</taxon>
        <taxon>Intrasporangiaceae</taxon>
        <taxon>Aquipuribacter</taxon>
    </lineage>
</organism>
<evidence type="ECO:0000256" key="2">
    <source>
        <dbReference type="ARBA" id="ARBA00022695"/>
    </source>
</evidence>
<evidence type="ECO:0000313" key="4">
    <source>
        <dbReference type="Proteomes" id="UP001595685"/>
    </source>
</evidence>
<reference evidence="4" key="1">
    <citation type="journal article" date="2019" name="Int. J. Syst. Evol. Microbiol.">
        <title>The Global Catalogue of Microorganisms (GCM) 10K type strain sequencing project: providing services to taxonomists for standard genome sequencing and annotation.</title>
        <authorList>
            <consortium name="The Broad Institute Genomics Platform"/>
            <consortium name="The Broad Institute Genome Sequencing Center for Infectious Disease"/>
            <person name="Wu L."/>
            <person name="Ma J."/>
        </authorList>
    </citation>
    <scope>NUCLEOTIDE SEQUENCE [LARGE SCALE GENOMIC DNA]</scope>
    <source>
        <strain evidence="4">NCAIM B.02333</strain>
    </source>
</reference>
<dbReference type="EMBL" id="JBHRWW010000001">
    <property type="protein sequence ID" value="MFC3687145.1"/>
    <property type="molecule type" value="Genomic_DNA"/>
</dbReference>
<dbReference type="Gene3D" id="3.90.550.10">
    <property type="entry name" value="Spore Coat Polysaccharide Biosynthesis Protein SpsA, Chain A"/>
    <property type="match status" value="1"/>
</dbReference>
<keyword evidence="4" id="KW-1185">Reference proteome</keyword>
<evidence type="ECO:0000256" key="1">
    <source>
        <dbReference type="ARBA" id="ARBA00022679"/>
    </source>
</evidence>
<dbReference type="PANTHER" id="PTHR32125:SF4">
    <property type="entry name" value="2-C-METHYL-D-ERYTHRITOL 4-PHOSPHATE CYTIDYLYLTRANSFERASE, CHLOROPLASTIC"/>
    <property type="match status" value="1"/>
</dbReference>
<sequence length="245" mass="24053">MLVAGGSGTRLGLGVPKALAVAGRSTLLELAVAAVAAVDPATGSRAVGTLVVVVPAAEQDACTAMVRQAWSAAGAPGDPVVVPGGADRQASVAAGLDALAEDVDVVLVHDAARALAPPSVFTAVAAAVAGDVVAVVPGLTPADTVKQLAPATGGPRTVAGTLDRSSLVAVQTPQGFRADVLRALHAADRTAAVTDDAGMAEAAGHPVVVVPGHTEAFKVTTAVDLLLARALLENRSAGQDGARDR</sequence>
<gene>
    <name evidence="3" type="ORF">ACFOLH_02180</name>
</gene>
<dbReference type="RefSeq" id="WP_376985327.1">
    <property type="nucleotide sequence ID" value="NZ_JBHRWW010000001.1"/>
</dbReference>
<accession>A0ABV7WCD7</accession>
<proteinExistence type="predicted"/>
<keyword evidence="1" id="KW-0808">Transferase</keyword>
<dbReference type="GO" id="GO:0016779">
    <property type="term" value="F:nucleotidyltransferase activity"/>
    <property type="evidence" value="ECO:0007669"/>
    <property type="project" value="UniProtKB-KW"/>
</dbReference>
<dbReference type="SUPFAM" id="SSF53448">
    <property type="entry name" value="Nucleotide-diphospho-sugar transferases"/>
    <property type="match status" value="1"/>
</dbReference>
<dbReference type="Proteomes" id="UP001595685">
    <property type="component" value="Unassembled WGS sequence"/>
</dbReference>
<dbReference type="PROSITE" id="PS01295">
    <property type="entry name" value="ISPD"/>
    <property type="match status" value="1"/>
</dbReference>
<dbReference type="InterPro" id="IPR029044">
    <property type="entry name" value="Nucleotide-diphossugar_trans"/>
</dbReference>
<dbReference type="InterPro" id="IPR034683">
    <property type="entry name" value="IspD/TarI"/>
</dbReference>
<comment type="caution">
    <text evidence="3">The sequence shown here is derived from an EMBL/GenBank/DDBJ whole genome shotgun (WGS) entry which is preliminary data.</text>
</comment>
<dbReference type="Pfam" id="PF01128">
    <property type="entry name" value="IspD"/>
    <property type="match status" value="1"/>
</dbReference>